<feature type="domain" description="Periplasmic binding protein" evidence="3">
    <location>
        <begin position="55"/>
        <end position="308"/>
    </location>
</feature>
<reference evidence="4" key="1">
    <citation type="submission" date="2019-08" db="EMBL/GenBank/DDBJ databases">
        <authorList>
            <person name="Kucharzyk K."/>
            <person name="Murdoch R.W."/>
            <person name="Higgins S."/>
            <person name="Loffler F."/>
        </authorList>
    </citation>
    <scope>NUCLEOTIDE SEQUENCE</scope>
</reference>
<gene>
    <name evidence="4" type="ORF">SDC9_39264</name>
</gene>
<dbReference type="PANTHER" id="PTHR30036">
    <property type="entry name" value="D-XYLOSE-BINDING PERIPLASMIC PROTEIN"/>
    <property type="match status" value="1"/>
</dbReference>
<dbReference type="InterPro" id="IPR025997">
    <property type="entry name" value="SBP_2_dom"/>
</dbReference>
<evidence type="ECO:0000256" key="1">
    <source>
        <dbReference type="ARBA" id="ARBA00004196"/>
    </source>
</evidence>
<protein>
    <recommendedName>
        <fullName evidence="3">Periplasmic binding protein domain-containing protein</fullName>
    </recommendedName>
</protein>
<dbReference type="InterPro" id="IPR028082">
    <property type="entry name" value="Peripla_BP_I"/>
</dbReference>
<dbReference type="Pfam" id="PF13407">
    <property type="entry name" value="Peripla_BP_4"/>
    <property type="match status" value="1"/>
</dbReference>
<dbReference type="PANTHER" id="PTHR30036:SF7">
    <property type="entry name" value="ABC TRANSPORTER PERIPLASMIC-BINDING PROTEIN YPHF"/>
    <property type="match status" value="1"/>
</dbReference>
<dbReference type="AlphaFoldDB" id="A0A644VP28"/>
<accession>A0A644VP28</accession>
<comment type="similarity">
    <text evidence="2">Belongs to the bacterial solute-binding protein 2 family.</text>
</comment>
<dbReference type="SUPFAM" id="SSF53822">
    <property type="entry name" value="Periplasmic binding protein-like I"/>
    <property type="match status" value="1"/>
</dbReference>
<sequence length="340" mass="35284">MTRKLVALSLALAMVAGLMAGCSSSSSTPSASPSSASNSPAASAKTTTAKDMTFVIVPKCVHAWFDEVNKGAVKEAKALEDQLGVTVTINYMAPESADIVSQNAVLEQAAATHPNAIALDPVDLEGSRSIISEIQNMGITVILFDGIDATGALTYVGNNFAEQASLASEKLASLVNYEGKVAVMQGYPSASNHAERYQSHLKTLAQYPNIKVIEGGIDNDNVQTAQSQAAATMAANPDLVGYTNCDACGSGVAAAIEEAGKAGKITFVAMDNLIEILQYVKKGTITATSSTLPQSQGMLAVLVMYQATLGLDLPSGLVDTGIGWIDSSNIDEWIKIVSGS</sequence>
<dbReference type="InterPro" id="IPR050555">
    <property type="entry name" value="Bact_Solute-Bind_Prot2"/>
</dbReference>
<name>A0A644VP28_9ZZZZ</name>
<comment type="caution">
    <text evidence="4">The sequence shown here is derived from an EMBL/GenBank/DDBJ whole genome shotgun (WGS) entry which is preliminary data.</text>
</comment>
<proteinExistence type="inferred from homology"/>
<organism evidence="4">
    <name type="scientific">bioreactor metagenome</name>
    <dbReference type="NCBI Taxonomy" id="1076179"/>
    <lineage>
        <taxon>unclassified sequences</taxon>
        <taxon>metagenomes</taxon>
        <taxon>ecological metagenomes</taxon>
    </lineage>
</organism>
<dbReference type="PROSITE" id="PS51257">
    <property type="entry name" value="PROKAR_LIPOPROTEIN"/>
    <property type="match status" value="1"/>
</dbReference>
<dbReference type="EMBL" id="VSSQ01000382">
    <property type="protein sequence ID" value="MPL93138.1"/>
    <property type="molecule type" value="Genomic_DNA"/>
</dbReference>
<evidence type="ECO:0000259" key="3">
    <source>
        <dbReference type="Pfam" id="PF13407"/>
    </source>
</evidence>
<dbReference type="GO" id="GO:0030246">
    <property type="term" value="F:carbohydrate binding"/>
    <property type="evidence" value="ECO:0007669"/>
    <property type="project" value="TreeGrafter"/>
</dbReference>
<dbReference type="GO" id="GO:0030288">
    <property type="term" value="C:outer membrane-bounded periplasmic space"/>
    <property type="evidence" value="ECO:0007669"/>
    <property type="project" value="TreeGrafter"/>
</dbReference>
<evidence type="ECO:0000313" key="4">
    <source>
        <dbReference type="EMBL" id="MPL93138.1"/>
    </source>
</evidence>
<comment type="subcellular location">
    <subcellularLocation>
        <location evidence="1">Cell envelope</location>
    </subcellularLocation>
</comment>
<evidence type="ECO:0000256" key="2">
    <source>
        <dbReference type="ARBA" id="ARBA00007639"/>
    </source>
</evidence>
<dbReference type="Gene3D" id="3.40.50.2300">
    <property type="match status" value="2"/>
</dbReference>